<dbReference type="EMBL" id="PDLN01000009">
    <property type="protein sequence ID" value="RDW75669.1"/>
    <property type="molecule type" value="Genomic_DNA"/>
</dbReference>
<keyword evidence="4" id="KW-1185">Reference proteome</keyword>
<proteinExistence type="inferred from homology"/>
<dbReference type="PANTHER" id="PTHR46825:SF14">
    <property type="entry name" value="BETA-LACTAMASE-RELATED DOMAIN-CONTAINING PROTEIN"/>
    <property type="match status" value="1"/>
</dbReference>
<evidence type="ECO:0000256" key="1">
    <source>
        <dbReference type="ARBA" id="ARBA00038215"/>
    </source>
</evidence>
<comment type="similarity">
    <text evidence="1">Belongs to the peptidase S12 family.</text>
</comment>
<dbReference type="Pfam" id="PF00144">
    <property type="entry name" value="Beta-lactamase"/>
    <property type="match status" value="1"/>
</dbReference>
<feature type="domain" description="Beta-lactamase-related" evidence="2">
    <location>
        <begin position="19"/>
        <end position="392"/>
    </location>
</feature>
<protein>
    <recommendedName>
        <fullName evidence="2">Beta-lactamase-related domain-containing protein</fullName>
    </recommendedName>
</protein>
<reference evidence="3 4" key="1">
    <citation type="journal article" date="2018" name="IMA Fungus">
        <title>IMA Genome-F 9: Draft genome sequence of Annulohypoxylon stygium, Aspergillus mulundensis, Berkeleyomyces basicola (syn. Thielaviopsis basicola), Ceratocystis smalleyi, two Cercospora beticola strains, Coleophoma cylindrospora, Fusarium fracticaudum, Phialophora cf. hyalina, and Morchella septimelata.</title>
        <authorList>
            <person name="Wingfield B.D."/>
            <person name="Bills G.F."/>
            <person name="Dong Y."/>
            <person name="Huang W."/>
            <person name="Nel W.J."/>
            <person name="Swalarsk-Parry B.S."/>
            <person name="Vaghefi N."/>
            <person name="Wilken P.M."/>
            <person name="An Z."/>
            <person name="de Beer Z.W."/>
            <person name="De Vos L."/>
            <person name="Chen L."/>
            <person name="Duong T.A."/>
            <person name="Gao Y."/>
            <person name="Hammerbacher A."/>
            <person name="Kikkert J.R."/>
            <person name="Li Y."/>
            <person name="Li H."/>
            <person name="Li K."/>
            <person name="Li Q."/>
            <person name="Liu X."/>
            <person name="Ma X."/>
            <person name="Naidoo K."/>
            <person name="Pethybridge S.J."/>
            <person name="Sun J."/>
            <person name="Steenkamp E.T."/>
            <person name="van der Nest M.A."/>
            <person name="van Wyk S."/>
            <person name="Wingfield M.J."/>
            <person name="Xiong C."/>
            <person name="Yue Q."/>
            <person name="Zhang X."/>
        </authorList>
    </citation>
    <scope>NUCLEOTIDE SEQUENCE [LARGE SCALE GENOMIC DNA]</scope>
    <source>
        <strain evidence="3 4">BP5796</strain>
    </source>
</reference>
<comment type="caution">
    <text evidence="3">The sequence shown here is derived from an EMBL/GenBank/DDBJ whole genome shotgun (WGS) entry which is preliminary data.</text>
</comment>
<evidence type="ECO:0000259" key="2">
    <source>
        <dbReference type="Pfam" id="PF00144"/>
    </source>
</evidence>
<dbReference type="InterPro" id="IPR012338">
    <property type="entry name" value="Beta-lactam/transpept-like"/>
</dbReference>
<dbReference type="InterPro" id="IPR050491">
    <property type="entry name" value="AmpC-like"/>
</dbReference>
<dbReference type="PANTHER" id="PTHR46825">
    <property type="entry name" value="D-ALANYL-D-ALANINE-CARBOXYPEPTIDASE/ENDOPEPTIDASE AMPH"/>
    <property type="match status" value="1"/>
</dbReference>
<dbReference type="InterPro" id="IPR001466">
    <property type="entry name" value="Beta-lactam-related"/>
</dbReference>
<dbReference type="Proteomes" id="UP000256328">
    <property type="component" value="Unassembled WGS sequence"/>
</dbReference>
<name>A0A3D8RNP0_9HELO</name>
<sequence>MTTLKESACERINQDARQILAIAGTPECAVWVGNCTDWQWQTTIRSQDNDRERDNHKLGHLTTYCIGSVTKVFVAMGAIILLEQLAEAEGTVYPELHKVWTESISAHLNFVVKRKFGRDPTLSDILCHNGGLVSMNDFILGPDGKVLIPKAAFLELVQQVTLEIHPSKEDSTWRYNNGGYILAGLLIEKYSHQDLGSFLKANLFDPLGMDLTFVDREAFSCCPAQFKAQAHVVCPSGSPTVVESPDYFADTVVFAAMGIYSCTRDLAFFSKALLAALQPDSVDGSVLSYNRAIQLCHPRIDFCDDASISYTYGGYRTKLDSKYLGHHSLNHIVAEAYGNMSNYQLSPNSSGQSVDVLYHGGTVTGFECSLYLLLDDSTFVIALSNATGLVDTSDHISRLILQELYLSVGTTSKQKGIGHRLFRSKKQRANKPESLHKVDIVQMARLGAQERRRYLKRFQKDIDQASHVSQLPVPREGHYVDHRFRQGIFVQHCSIEGLVAYVKGDYNTSKTFRMAFISDGMAVLAPLHDEDLSVFGVDIFADWESLRLKVCRNYQKQVIGFIRERAQIGVSYTLELETEALSDKTVSLSQ</sequence>
<organism evidence="3 4">
    <name type="scientific">Coleophoma crateriformis</name>
    <dbReference type="NCBI Taxonomy" id="565419"/>
    <lineage>
        <taxon>Eukaryota</taxon>
        <taxon>Fungi</taxon>
        <taxon>Dikarya</taxon>
        <taxon>Ascomycota</taxon>
        <taxon>Pezizomycotina</taxon>
        <taxon>Leotiomycetes</taxon>
        <taxon>Helotiales</taxon>
        <taxon>Dermateaceae</taxon>
        <taxon>Coleophoma</taxon>
    </lineage>
</organism>
<dbReference type="SUPFAM" id="SSF56601">
    <property type="entry name" value="beta-lactamase/transpeptidase-like"/>
    <property type="match status" value="1"/>
</dbReference>
<evidence type="ECO:0000313" key="3">
    <source>
        <dbReference type="EMBL" id="RDW75669.1"/>
    </source>
</evidence>
<dbReference type="Gene3D" id="3.40.710.10">
    <property type="entry name" value="DD-peptidase/beta-lactamase superfamily"/>
    <property type="match status" value="1"/>
</dbReference>
<dbReference type="OrthoDB" id="5946976at2759"/>
<evidence type="ECO:0000313" key="4">
    <source>
        <dbReference type="Proteomes" id="UP000256328"/>
    </source>
</evidence>
<gene>
    <name evidence="3" type="ORF">BP5796_06490</name>
</gene>
<accession>A0A3D8RNP0</accession>
<dbReference type="AlphaFoldDB" id="A0A3D8RNP0"/>